<evidence type="ECO:0000256" key="5">
    <source>
        <dbReference type="ARBA" id="ARBA00022692"/>
    </source>
</evidence>
<evidence type="ECO:0000256" key="9">
    <source>
        <dbReference type="SAM" id="Phobius"/>
    </source>
</evidence>
<keyword evidence="5 9" id="KW-0812">Transmembrane</keyword>
<dbReference type="GO" id="GO:0022857">
    <property type="term" value="F:transmembrane transporter activity"/>
    <property type="evidence" value="ECO:0007669"/>
    <property type="project" value="InterPro"/>
</dbReference>
<dbReference type="PANTHER" id="PTHR32196:SF71">
    <property type="entry name" value="AUTOINDUCER 2 IMPORT SYSTEM PERMEASE PROTEIN LSRD"/>
    <property type="match status" value="1"/>
</dbReference>
<dbReference type="EMBL" id="CP060712">
    <property type="protein sequence ID" value="QNN49634.1"/>
    <property type="molecule type" value="Genomic_DNA"/>
</dbReference>
<evidence type="ECO:0000256" key="3">
    <source>
        <dbReference type="ARBA" id="ARBA00022475"/>
    </source>
</evidence>
<evidence type="ECO:0000256" key="8">
    <source>
        <dbReference type="ARBA" id="ARBA00039381"/>
    </source>
</evidence>
<reference evidence="10 11" key="1">
    <citation type="submission" date="2020-08" db="EMBL/GenBank/DDBJ databases">
        <title>Genome sequence of Phycicoccus endophyticus JCM 31784T.</title>
        <authorList>
            <person name="Hyun D.-W."/>
            <person name="Bae J.-W."/>
        </authorList>
    </citation>
    <scope>NUCLEOTIDE SEQUENCE [LARGE SCALE GENOMIC DNA]</scope>
    <source>
        <strain evidence="10 11">JCM 31784</strain>
    </source>
</reference>
<accession>A0A7G9R209</accession>
<keyword evidence="7 9" id="KW-0472">Membrane</keyword>
<feature type="transmembrane region" description="Helical" evidence="9">
    <location>
        <begin position="73"/>
        <end position="91"/>
    </location>
</feature>
<dbReference type="Proteomes" id="UP000515976">
    <property type="component" value="Chromosome"/>
</dbReference>
<evidence type="ECO:0000256" key="1">
    <source>
        <dbReference type="ARBA" id="ARBA00004651"/>
    </source>
</evidence>
<keyword evidence="11" id="KW-1185">Reference proteome</keyword>
<gene>
    <name evidence="10" type="ORF">H9L10_00430</name>
</gene>
<evidence type="ECO:0000256" key="6">
    <source>
        <dbReference type="ARBA" id="ARBA00022989"/>
    </source>
</evidence>
<feature type="transmembrane region" description="Helical" evidence="9">
    <location>
        <begin position="165"/>
        <end position="187"/>
    </location>
</feature>
<dbReference type="RefSeq" id="WP_166101826.1">
    <property type="nucleotide sequence ID" value="NZ_BMMY01000004.1"/>
</dbReference>
<feature type="transmembrane region" description="Helical" evidence="9">
    <location>
        <begin position="127"/>
        <end position="145"/>
    </location>
</feature>
<organism evidence="10 11">
    <name type="scientific">Phycicoccus endophyticus</name>
    <dbReference type="NCBI Taxonomy" id="1690220"/>
    <lineage>
        <taxon>Bacteria</taxon>
        <taxon>Bacillati</taxon>
        <taxon>Actinomycetota</taxon>
        <taxon>Actinomycetes</taxon>
        <taxon>Micrococcales</taxon>
        <taxon>Intrasporangiaceae</taxon>
        <taxon>Phycicoccus</taxon>
    </lineage>
</organism>
<keyword evidence="2" id="KW-0813">Transport</keyword>
<keyword evidence="6 9" id="KW-1133">Transmembrane helix</keyword>
<dbReference type="KEGG" id="pei:H9L10_00430"/>
<dbReference type="Pfam" id="PF02653">
    <property type="entry name" value="BPD_transp_2"/>
    <property type="match status" value="1"/>
</dbReference>
<evidence type="ECO:0000256" key="4">
    <source>
        <dbReference type="ARBA" id="ARBA00022519"/>
    </source>
</evidence>
<name>A0A7G9R209_9MICO</name>
<feature type="transmembrane region" description="Helical" evidence="9">
    <location>
        <begin position="296"/>
        <end position="313"/>
    </location>
</feature>
<keyword evidence="3" id="KW-1003">Cell membrane</keyword>
<dbReference type="GO" id="GO:0005886">
    <property type="term" value="C:plasma membrane"/>
    <property type="evidence" value="ECO:0007669"/>
    <property type="project" value="UniProtKB-SubCell"/>
</dbReference>
<evidence type="ECO:0000256" key="7">
    <source>
        <dbReference type="ARBA" id="ARBA00023136"/>
    </source>
</evidence>
<sequence length="331" mass="33127">MTTATTGSASVLTRLSTVLAPLAGLVLVLVLAAVTTPQMYTPDVVRIVLFQVGIIGIAALGQTLVLLTGGIDLSISGAMAMTSVVLAVTTGGSDGRLVAGVLLSLAAGLAVGLLNGGLVVLRGVPPFVATFASLVLVQGVVIAWTGGAPSGRIPAGLSWLGQGRVLGQVPVPVVVFALLALAALVVLERTTAGRRVYATGFNPDAARLSGVRPGLVVVGCYVASSLLGVVAGMVNASYIGYVDAALVRSLNLDSIAAAVIGGVALTGGRGRVGNTLLGTVMLAVLLTWLIQLGAGAGARLVVSGAVIVLAVFMQGRPVRIPRITAREKDTT</sequence>
<feature type="transmembrane region" description="Helical" evidence="9">
    <location>
        <begin position="245"/>
        <end position="265"/>
    </location>
</feature>
<feature type="transmembrane region" description="Helical" evidence="9">
    <location>
        <begin position="47"/>
        <end position="66"/>
    </location>
</feature>
<evidence type="ECO:0000313" key="10">
    <source>
        <dbReference type="EMBL" id="QNN49634.1"/>
    </source>
</evidence>
<feature type="transmembrane region" description="Helical" evidence="9">
    <location>
        <begin position="12"/>
        <end position="35"/>
    </location>
</feature>
<dbReference type="PANTHER" id="PTHR32196">
    <property type="entry name" value="ABC TRANSPORTER PERMEASE PROTEIN YPHD-RELATED-RELATED"/>
    <property type="match status" value="1"/>
</dbReference>
<proteinExistence type="predicted"/>
<protein>
    <recommendedName>
        <fullName evidence="8">Autoinducer 2 import system permease protein LsrD</fullName>
    </recommendedName>
</protein>
<dbReference type="InterPro" id="IPR001851">
    <property type="entry name" value="ABC_transp_permease"/>
</dbReference>
<evidence type="ECO:0000256" key="2">
    <source>
        <dbReference type="ARBA" id="ARBA00022448"/>
    </source>
</evidence>
<dbReference type="AlphaFoldDB" id="A0A7G9R209"/>
<evidence type="ECO:0000313" key="11">
    <source>
        <dbReference type="Proteomes" id="UP000515976"/>
    </source>
</evidence>
<feature type="transmembrane region" description="Helical" evidence="9">
    <location>
        <begin position="272"/>
        <end position="290"/>
    </location>
</feature>
<feature type="transmembrane region" description="Helical" evidence="9">
    <location>
        <begin position="97"/>
        <end position="120"/>
    </location>
</feature>
<comment type="subcellular location">
    <subcellularLocation>
        <location evidence="1">Cell membrane</location>
        <topology evidence="1">Multi-pass membrane protein</topology>
    </subcellularLocation>
</comment>
<keyword evidence="4" id="KW-0997">Cell inner membrane</keyword>
<feature type="transmembrane region" description="Helical" evidence="9">
    <location>
        <begin position="215"/>
        <end position="239"/>
    </location>
</feature>
<dbReference type="CDD" id="cd06579">
    <property type="entry name" value="TM_PBP1_transp_AraH_like"/>
    <property type="match status" value="1"/>
</dbReference>